<dbReference type="GO" id="GO:0005829">
    <property type="term" value="C:cytosol"/>
    <property type="evidence" value="ECO:0007669"/>
    <property type="project" value="TreeGrafter"/>
</dbReference>
<dbReference type="EC" id="4.1.1.23" evidence="9"/>
<keyword evidence="5 9" id="KW-0665">Pyrimidine biosynthesis</keyword>
<dbReference type="NCBIfam" id="TIGR01740">
    <property type="entry name" value="pyrF"/>
    <property type="match status" value="1"/>
</dbReference>
<dbReference type="SUPFAM" id="SSF51366">
    <property type="entry name" value="Ribulose-phoshate binding barrel"/>
    <property type="match status" value="1"/>
</dbReference>
<feature type="active site" description="Proton donor" evidence="9">
    <location>
        <position position="73"/>
    </location>
</feature>
<dbReference type="Gene3D" id="3.20.20.70">
    <property type="entry name" value="Aldolase class I"/>
    <property type="match status" value="1"/>
</dbReference>
<dbReference type="PROSITE" id="PS00156">
    <property type="entry name" value="OMPDECASE"/>
    <property type="match status" value="1"/>
</dbReference>
<evidence type="ECO:0000256" key="5">
    <source>
        <dbReference type="ARBA" id="ARBA00022975"/>
    </source>
</evidence>
<comment type="caution">
    <text evidence="14">The sequence shown here is derived from an EMBL/GenBank/DDBJ whole genome shotgun (WGS) entry which is preliminary data.</text>
</comment>
<dbReference type="GO" id="GO:0004590">
    <property type="term" value="F:orotidine-5'-phosphate decarboxylase activity"/>
    <property type="evidence" value="ECO:0007669"/>
    <property type="project" value="UniProtKB-UniRule"/>
</dbReference>
<evidence type="ECO:0000256" key="10">
    <source>
        <dbReference type="PIRSR" id="PIRSR614732-1"/>
    </source>
</evidence>
<dbReference type="Pfam" id="PF00215">
    <property type="entry name" value="OMPdecase"/>
    <property type="match status" value="1"/>
</dbReference>
<evidence type="ECO:0000313" key="15">
    <source>
        <dbReference type="Proteomes" id="UP000244906"/>
    </source>
</evidence>
<feature type="binding site" evidence="9 11">
    <location>
        <position position="22"/>
    </location>
    <ligand>
        <name>substrate</name>
    </ligand>
</feature>
<evidence type="ECO:0000256" key="1">
    <source>
        <dbReference type="ARBA" id="ARBA00002356"/>
    </source>
</evidence>
<feature type="binding site" evidence="9 11">
    <location>
        <position position="135"/>
    </location>
    <ligand>
        <name>substrate</name>
    </ligand>
</feature>
<evidence type="ECO:0000256" key="4">
    <source>
        <dbReference type="ARBA" id="ARBA00022793"/>
    </source>
</evidence>
<feature type="binding site" evidence="9">
    <location>
        <begin position="71"/>
        <end position="80"/>
    </location>
    <ligand>
        <name>substrate</name>
    </ligand>
</feature>
<protein>
    <recommendedName>
        <fullName evidence="9">Orotidine 5'-phosphate decarboxylase</fullName>
        <ecNumber evidence="9">4.1.1.23</ecNumber>
    </recommendedName>
    <alternativeName>
        <fullName evidence="9">OMP decarboxylase</fullName>
        <shortName evidence="9">OMPDCase</shortName>
        <shortName evidence="9">OMPdecase</shortName>
    </alternativeName>
</protein>
<dbReference type="NCBIfam" id="NF010386">
    <property type="entry name" value="PRK13813.1"/>
    <property type="match status" value="1"/>
</dbReference>
<gene>
    <name evidence="9" type="primary">pyrF</name>
    <name evidence="14" type="ORF">DC094_00845</name>
</gene>
<evidence type="ECO:0000256" key="9">
    <source>
        <dbReference type="HAMAP-Rule" id="MF_01200"/>
    </source>
</evidence>
<dbReference type="GO" id="GO:0044205">
    <property type="term" value="P:'de novo' UMP biosynthetic process"/>
    <property type="evidence" value="ECO:0007669"/>
    <property type="project" value="UniProtKB-UniRule"/>
</dbReference>
<feature type="binding site" evidence="9 11">
    <location>
        <position position="226"/>
    </location>
    <ligand>
        <name>substrate</name>
    </ligand>
</feature>
<dbReference type="RefSeq" id="WP_116685206.1">
    <property type="nucleotide sequence ID" value="NZ_CAWNYD010000001.1"/>
</dbReference>
<evidence type="ECO:0000313" key="14">
    <source>
        <dbReference type="EMBL" id="PVZ71617.1"/>
    </source>
</evidence>
<comment type="catalytic activity">
    <reaction evidence="7 9 12">
        <text>orotidine 5'-phosphate + H(+) = UMP + CO2</text>
        <dbReference type="Rhea" id="RHEA:11596"/>
        <dbReference type="ChEBI" id="CHEBI:15378"/>
        <dbReference type="ChEBI" id="CHEBI:16526"/>
        <dbReference type="ChEBI" id="CHEBI:57538"/>
        <dbReference type="ChEBI" id="CHEBI:57865"/>
        <dbReference type="EC" id="4.1.1.23"/>
    </reaction>
</comment>
<feature type="active site" description="For OMPdecase activity" evidence="10">
    <location>
        <position position="71"/>
    </location>
</feature>
<evidence type="ECO:0000256" key="12">
    <source>
        <dbReference type="RuleBase" id="RU000512"/>
    </source>
</evidence>
<evidence type="ECO:0000256" key="3">
    <source>
        <dbReference type="ARBA" id="ARBA00011738"/>
    </source>
</evidence>
<dbReference type="PANTHER" id="PTHR32119">
    <property type="entry name" value="OROTIDINE 5'-PHOSPHATE DECARBOXYLASE"/>
    <property type="match status" value="1"/>
</dbReference>
<comment type="function">
    <text evidence="1 9">Catalyzes the decarboxylation of orotidine 5'-monophosphate (OMP) to uridine 5'-monophosphate (UMP).</text>
</comment>
<dbReference type="InterPro" id="IPR014732">
    <property type="entry name" value="OMPdecase"/>
</dbReference>
<dbReference type="NCBIfam" id="NF001273">
    <property type="entry name" value="PRK00230.1"/>
    <property type="match status" value="1"/>
</dbReference>
<keyword evidence="6 9" id="KW-0456">Lyase</keyword>
<feature type="binding site" evidence="9 11">
    <location>
        <position position="225"/>
    </location>
    <ligand>
        <name>substrate</name>
    </ligand>
</feature>
<evidence type="ECO:0000256" key="6">
    <source>
        <dbReference type="ARBA" id="ARBA00023239"/>
    </source>
</evidence>
<dbReference type="InterPro" id="IPR013785">
    <property type="entry name" value="Aldolase_TIM"/>
</dbReference>
<dbReference type="UniPathway" id="UPA00070">
    <property type="reaction ID" value="UER00120"/>
</dbReference>
<feature type="active site" description="For OMPdecase activity" evidence="10">
    <location>
        <position position="76"/>
    </location>
</feature>
<evidence type="ECO:0000256" key="8">
    <source>
        <dbReference type="ARBA" id="ARBA00061012"/>
    </source>
</evidence>
<dbReference type="PANTHER" id="PTHR32119:SF2">
    <property type="entry name" value="OROTIDINE 5'-PHOSPHATE DECARBOXYLASE"/>
    <property type="match status" value="1"/>
</dbReference>
<evidence type="ECO:0000256" key="11">
    <source>
        <dbReference type="PIRSR" id="PIRSR614732-2"/>
    </source>
</evidence>
<dbReference type="InterPro" id="IPR001754">
    <property type="entry name" value="OMPdeCOase_dom"/>
</dbReference>
<dbReference type="HAMAP" id="MF_01200_B">
    <property type="entry name" value="OMPdecase_type1_B"/>
    <property type="match status" value="1"/>
</dbReference>
<reference evidence="14 15" key="1">
    <citation type="submission" date="2018-04" db="EMBL/GenBank/DDBJ databases">
        <title>Thalassorhabdus spongiae gen. nov., sp. nov., isolated from a marine sponge in South-West Iceland.</title>
        <authorList>
            <person name="Knobloch S."/>
            <person name="Daussin A."/>
            <person name="Johannsson R."/>
            <person name="Marteinsson V.T."/>
        </authorList>
    </citation>
    <scope>NUCLEOTIDE SEQUENCE [LARGE SCALE GENOMIC DNA]</scope>
    <source>
        <strain evidence="14 15">Hp12</strain>
    </source>
</reference>
<name>A0A2V1H368_9GAMM</name>
<feature type="binding site" evidence="9 11">
    <location>
        <position position="44"/>
    </location>
    <ligand>
        <name>substrate</name>
    </ligand>
</feature>
<dbReference type="EMBL" id="QDDL01000001">
    <property type="protein sequence ID" value="PVZ71617.1"/>
    <property type="molecule type" value="Genomic_DNA"/>
</dbReference>
<sequence length="248" mass="26824">MAENNQADYEVHTNCRVLVALDFNNPQDALAFADQVSPSQCRLKVGKELFTLAGPQLVDQLQQKGFEVFLDLKFHDIPNTVAAACKVAAEMGVWMVNIHASGGVKMMQAAKEAVASVAPKNGRAKTKLIAVTVLTSTSEQDFAQLGFSGSIEQQVVNLAKLTYQAGLDGVVCSAREAEVLRRTIGEDFLLVTPGIRPEGYAKDDQTRIVTPRQALINGSSYLVIGRPITKAENPQLALQQINQSIKGL</sequence>
<feature type="binding site" evidence="9 11">
    <location>
        <position position="196"/>
    </location>
    <ligand>
        <name>substrate</name>
    </ligand>
</feature>
<dbReference type="FunFam" id="3.20.20.70:FF:000015">
    <property type="entry name" value="Orotidine 5'-phosphate decarboxylase"/>
    <property type="match status" value="1"/>
</dbReference>
<dbReference type="InterPro" id="IPR047596">
    <property type="entry name" value="OMPdecase_bac"/>
</dbReference>
<feature type="binding site" evidence="9 11">
    <location>
        <position position="205"/>
    </location>
    <ligand>
        <name>substrate</name>
    </ligand>
</feature>
<dbReference type="Proteomes" id="UP000244906">
    <property type="component" value="Unassembled WGS sequence"/>
</dbReference>
<keyword evidence="15" id="KW-1185">Reference proteome</keyword>
<keyword evidence="4 9" id="KW-0210">Decarboxylase</keyword>
<feature type="active site" description="For OMPdecase activity" evidence="10">
    <location>
        <position position="73"/>
    </location>
</feature>
<dbReference type="SMART" id="SM00934">
    <property type="entry name" value="OMPdecase"/>
    <property type="match status" value="1"/>
</dbReference>
<feature type="domain" description="Orotidine 5'-phosphate decarboxylase" evidence="13">
    <location>
        <begin position="16"/>
        <end position="241"/>
    </location>
</feature>
<evidence type="ECO:0000259" key="13">
    <source>
        <dbReference type="SMART" id="SM00934"/>
    </source>
</evidence>
<dbReference type="AlphaFoldDB" id="A0A2V1H368"/>
<organism evidence="14 15">
    <name type="scientific">Pelagibaculum spongiae</name>
    <dbReference type="NCBI Taxonomy" id="2080658"/>
    <lineage>
        <taxon>Bacteria</taxon>
        <taxon>Pseudomonadati</taxon>
        <taxon>Pseudomonadota</taxon>
        <taxon>Gammaproteobacteria</taxon>
        <taxon>Oceanospirillales</taxon>
        <taxon>Pelagibaculum</taxon>
    </lineage>
</organism>
<dbReference type="CDD" id="cd04725">
    <property type="entry name" value="OMP_decarboxylase_like"/>
    <property type="match status" value="1"/>
</dbReference>
<comment type="pathway">
    <text evidence="2 9 12">Pyrimidine metabolism; UMP biosynthesis via de novo pathway; UMP from orotate: step 2/2.</text>
</comment>
<evidence type="ECO:0000256" key="7">
    <source>
        <dbReference type="ARBA" id="ARBA00049157"/>
    </source>
</evidence>
<dbReference type="OrthoDB" id="9806203at2"/>
<comment type="subunit">
    <text evidence="3 9">Homodimer.</text>
</comment>
<proteinExistence type="inferred from homology"/>
<evidence type="ECO:0000256" key="2">
    <source>
        <dbReference type="ARBA" id="ARBA00004861"/>
    </source>
</evidence>
<comment type="similarity">
    <text evidence="8 9">Belongs to the OMP decarboxylase family. Type 1 subfamily.</text>
</comment>
<accession>A0A2V1H368</accession>
<dbReference type="InterPro" id="IPR011060">
    <property type="entry name" value="RibuloseP-bd_barrel"/>
</dbReference>
<dbReference type="GO" id="GO:0006207">
    <property type="term" value="P:'de novo' pyrimidine nucleobase biosynthetic process"/>
    <property type="evidence" value="ECO:0007669"/>
    <property type="project" value="InterPro"/>
</dbReference>
<dbReference type="InterPro" id="IPR018089">
    <property type="entry name" value="OMPdecase_AS"/>
</dbReference>